<feature type="compositionally biased region" description="Polar residues" evidence="1">
    <location>
        <begin position="250"/>
        <end position="268"/>
    </location>
</feature>
<keyword evidence="2" id="KW-0812">Transmembrane</keyword>
<feature type="region of interest" description="Disordered" evidence="1">
    <location>
        <begin position="471"/>
        <end position="578"/>
    </location>
</feature>
<accession>A0A0G4HT15</accession>
<dbReference type="VEuPathDB" id="CryptoDB:Cvel_31256"/>
<feature type="transmembrane region" description="Helical" evidence="2">
    <location>
        <begin position="7"/>
        <end position="37"/>
    </location>
</feature>
<feature type="compositionally biased region" description="Basic and acidic residues" evidence="1">
    <location>
        <begin position="841"/>
        <end position="853"/>
    </location>
</feature>
<name>A0A0G4HT15_9ALVE</name>
<feature type="compositionally biased region" description="Polar residues" evidence="1">
    <location>
        <begin position="403"/>
        <end position="412"/>
    </location>
</feature>
<evidence type="ECO:0000256" key="1">
    <source>
        <dbReference type="SAM" id="MobiDB-lite"/>
    </source>
</evidence>
<feature type="compositionally biased region" description="Polar residues" evidence="1">
    <location>
        <begin position="375"/>
        <end position="386"/>
    </location>
</feature>
<feature type="region of interest" description="Disordered" evidence="1">
    <location>
        <begin position="238"/>
        <end position="363"/>
    </location>
</feature>
<evidence type="ECO:0000256" key="2">
    <source>
        <dbReference type="SAM" id="Phobius"/>
    </source>
</evidence>
<reference evidence="3" key="1">
    <citation type="submission" date="2014-11" db="EMBL/GenBank/DDBJ databases">
        <authorList>
            <person name="Otto D Thomas"/>
            <person name="Naeem Raeece"/>
        </authorList>
    </citation>
    <scope>NUCLEOTIDE SEQUENCE</scope>
</reference>
<keyword evidence="2" id="KW-0472">Membrane</keyword>
<feature type="compositionally biased region" description="Basic and acidic residues" evidence="1">
    <location>
        <begin position="418"/>
        <end position="436"/>
    </location>
</feature>
<dbReference type="AlphaFoldDB" id="A0A0G4HT15"/>
<evidence type="ECO:0000313" key="3">
    <source>
        <dbReference type="EMBL" id="CEM47527.1"/>
    </source>
</evidence>
<sequence length="912" mass="95101">MIIITIILPLVIASTGISIYFGVPASFFGLLIFHAWVSAAHAMESPFGDRPNDLPLAELQEEFNGRLQQLIRSTQIHSAGVAYGDQIDLSEGAILFSPTRKDAEGSEVEEEDEEGVIVAGLETLDGFGGREVEGSGANLSVLRPGISDSVTADAETSVPPVPANNQAGLSKPQMLQMQMLQEESGVPMWRRSAAGSVAIVASTVSPPTQPVATPHSVNTDAAFGSTFRLGSELVPASDAVRGFSGPSAGEDSSGTQGINPVTVSQSGPTAAGSLHASHTNSVGPLPTTELPVKLTTLGASRGPQHKDTKYKSVWGSRRPSAPAATASLKPADISLQVSPPPFPPHANTSQGLTGSASGDAGLGLQAPQDIQAARTNTDPTGLQTTGEALPPSADAQPPMLPTSPGTALNLTLPSDDMEGGKQEKENQKSPKAEKGALKPPAGQNPSTGRNSLASPVSDILSVMPSDLSPYGGSSGLALPPPAVVGDSGDVDDGEGRDGQPGRGMKQPIAKVKSMPSVLGYANSSVKSPEGSRVTPSSPDQAPLGRAASAGEGGVQTPGRGRVTPLPLSPNPSIPRDMRSHTRIGTRFSVWRQQSEDEEGGPFGRYGAAALQQRSSLRVLRGNNGRPHHTEGTQLIIPGADRAARLGMNIRSIPSFGIGLDADFAGLSASPGEKTVDLPMQKNRRPGSVAPWELHHHHNGPHHGLGVGGPSRFLTGRESTFGGIRSPRPEPDDRERDGEAGTGKDRDKDKMRQGGRQGTESPQRRKTGAESVASTRRSWWRMSIGSRSGGLAGSKSHGPLRREGTASVKGSSPVNPSDLKSEESAGGRQRSFSDDGFVTYGEGRERERERERGRKVASPVKKHGTPGPSRQKRDGKTAARVSIILPGGGEEDPHHSSSVDPELAENAGIQNLG</sequence>
<feature type="compositionally biased region" description="Basic and acidic residues" evidence="1">
    <location>
        <begin position="726"/>
        <end position="751"/>
    </location>
</feature>
<feature type="region of interest" description="Disordered" evidence="1">
    <location>
        <begin position="672"/>
        <end position="912"/>
    </location>
</feature>
<feature type="compositionally biased region" description="Polar residues" evidence="1">
    <location>
        <begin position="443"/>
        <end position="454"/>
    </location>
</feature>
<feature type="compositionally biased region" description="Polar residues" evidence="1">
    <location>
        <begin position="346"/>
        <end position="356"/>
    </location>
</feature>
<feature type="compositionally biased region" description="Low complexity" evidence="1">
    <location>
        <begin position="316"/>
        <end position="327"/>
    </location>
</feature>
<keyword evidence="2" id="KW-1133">Transmembrane helix</keyword>
<protein>
    <submittedName>
        <fullName evidence="3">Uncharacterized protein</fullName>
    </submittedName>
</protein>
<proteinExistence type="predicted"/>
<dbReference type="EMBL" id="CDMZ01003769">
    <property type="protein sequence ID" value="CEM47527.1"/>
    <property type="molecule type" value="Genomic_DNA"/>
</dbReference>
<gene>
    <name evidence="3" type="ORF">Cvel_31256</name>
</gene>
<feature type="region of interest" description="Disordered" evidence="1">
    <location>
        <begin position="375"/>
        <end position="454"/>
    </location>
</feature>
<organism evidence="3">
    <name type="scientific">Chromera velia CCMP2878</name>
    <dbReference type="NCBI Taxonomy" id="1169474"/>
    <lineage>
        <taxon>Eukaryota</taxon>
        <taxon>Sar</taxon>
        <taxon>Alveolata</taxon>
        <taxon>Colpodellida</taxon>
        <taxon>Chromeraceae</taxon>
        <taxon>Chromera</taxon>
    </lineage>
</organism>